<protein>
    <submittedName>
        <fullName evidence="2">LINE-1 retrotransposable element ORF2 protein</fullName>
    </submittedName>
</protein>
<evidence type="ECO:0000259" key="1">
    <source>
        <dbReference type="PROSITE" id="PS50878"/>
    </source>
</evidence>
<dbReference type="AlphaFoldDB" id="A0AA47MYQ7"/>
<proteinExistence type="predicted"/>
<dbReference type="PROSITE" id="PS50878">
    <property type="entry name" value="RT_POL"/>
    <property type="match status" value="1"/>
</dbReference>
<name>A0AA47MYQ7_MERPO</name>
<sequence length="320" mass="35680">MYTAGDEHTLSVTEHNVRRALSCVNTRKAAGPDGMCGRVLKTCANQLAPVFTTIFNLSLAKSVVPTCFKRSTIVPVPKNASPACLNDYRPVALTSVVMKCFERLIKHYICASEHPPVCLDHGLSNRQAPGGQGGIPQGCVLSPVLYSLYTHDYVARSSSNSIIKFADDTVVVGLISDNDEKAYLEDDSLFMNVTKTKEMIVYFRRAQQPRMYTPLWNNGTTVDRVSSFSGVHITEDLTWNTHIDTLVKARQRLYHLRQLRKFRVSMRILQSFYSGAVESILTGNITAWFGNSTAQDRRALQRVVRSAERTTGITLPSLQD</sequence>
<dbReference type="PANTHER" id="PTHR47510:SF3">
    <property type="entry name" value="ENDO_EXONUCLEASE_PHOSPHATASE DOMAIN-CONTAINING PROTEIN"/>
    <property type="match status" value="1"/>
</dbReference>
<dbReference type="SUPFAM" id="SSF56672">
    <property type="entry name" value="DNA/RNA polymerases"/>
    <property type="match status" value="1"/>
</dbReference>
<dbReference type="Pfam" id="PF09004">
    <property type="entry name" value="ALKBH8_N"/>
    <property type="match status" value="1"/>
</dbReference>
<dbReference type="Proteomes" id="UP001174136">
    <property type="component" value="Unassembled WGS sequence"/>
</dbReference>
<evidence type="ECO:0000313" key="2">
    <source>
        <dbReference type="EMBL" id="KAK0148524.1"/>
    </source>
</evidence>
<feature type="domain" description="Reverse transcriptase" evidence="1">
    <location>
        <begin position="1"/>
        <end position="233"/>
    </location>
</feature>
<organism evidence="2 3">
    <name type="scientific">Merluccius polli</name>
    <name type="common">Benguela hake</name>
    <name type="synonym">Merluccius cadenati</name>
    <dbReference type="NCBI Taxonomy" id="89951"/>
    <lineage>
        <taxon>Eukaryota</taxon>
        <taxon>Metazoa</taxon>
        <taxon>Chordata</taxon>
        <taxon>Craniata</taxon>
        <taxon>Vertebrata</taxon>
        <taxon>Euteleostomi</taxon>
        <taxon>Actinopterygii</taxon>
        <taxon>Neopterygii</taxon>
        <taxon>Teleostei</taxon>
        <taxon>Neoteleostei</taxon>
        <taxon>Acanthomorphata</taxon>
        <taxon>Zeiogadaria</taxon>
        <taxon>Gadariae</taxon>
        <taxon>Gadiformes</taxon>
        <taxon>Gadoidei</taxon>
        <taxon>Merlucciidae</taxon>
        <taxon>Merluccius</taxon>
    </lineage>
</organism>
<keyword evidence="3" id="KW-1185">Reference proteome</keyword>
<evidence type="ECO:0000313" key="3">
    <source>
        <dbReference type="Proteomes" id="UP001174136"/>
    </source>
</evidence>
<dbReference type="GO" id="GO:0016706">
    <property type="term" value="F:2-oxoglutarate-dependent dioxygenase activity"/>
    <property type="evidence" value="ECO:0007669"/>
    <property type="project" value="InterPro"/>
</dbReference>
<dbReference type="PANTHER" id="PTHR47510">
    <property type="entry name" value="REVERSE TRANSCRIPTASE DOMAIN-CONTAINING PROTEIN"/>
    <property type="match status" value="1"/>
</dbReference>
<accession>A0AA47MYQ7</accession>
<dbReference type="InterPro" id="IPR000477">
    <property type="entry name" value="RT_dom"/>
</dbReference>
<dbReference type="InterPro" id="IPR043502">
    <property type="entry name" value="DNA/RNA_pol_sf"/>
</dbReference>
<dbReference type="EMBL" id="JAOPHQ010002013">
    <property type="protein sequence ID" value="KAK0148524.1"/>
    <property type="molecule type" value="Genomic_DNA"/>
</dbReference>
<dbReference type="GO" id="GO:0008168">
    <property type="term" value="F:methyltransferase activity"/>
    <property type="evidence" value="ECO:0007669"/>
    <property type="project" value="InterPro"/>
</dbReference>
<dbReference type="InterPro" id="IPR015095">
    <property type="entry name" value="AlkB_hom8_N"/>
</dbReference>
<comment type="caution">
    <text evidence="2">The sequence shown here is derived from an EMBL/GenBank/DDBJ whole genome shotgun (WGS) entry which is preliminary data.</text>
</comment>
<reference evidence="2" key="1">
    <citation type="journal article" date="2023" name="Front. Mar. Sci.">
        <title>A new Merluccius polli reference genome to investigate the effects of global change in West African waters.</title>
        <authorList>
            <person name="Mateo J.L."/>
            <person name="Blanco-Fernandez C."/>
            <person name="Garcia-Vazquez E."/>
            <person name="Machado-Schiaffino G."/>
        </authorList>
    </citation>
    <scope>NUCLEOTIDE SEQUENCE</scope>
    <source>
        <strain evidence="2">C29</strain>
        <tissue evidence="2">Fin</tissue>
    </source>
</reference>
<gene>
    <name evidence="2" type="primary">Pol_1</name>
    <name evidence="2" type="ORF">N1851_011131</name>
</gene>